<dbReference type="Proteomes" id="UP000095284">
    <property type="component" value="Unplaced"/>
</dbReference>
<feature type="chain" id="PRO_5035399562" evidence="1">
    <location>
        <begin position="21"/>
        <end position="68"/>
    </location>
</feature>
<feature type="signal peptide" evidence="1">
    <location>
        <begin position="1"/>
        <end position="20"/>
    </location>
</feature>
<dbReference type="WBParaSite" id="BXY_0456600.1">
    <property type="protein sequence ID" value="BXY_0456600.1"/>
    <property type="gene ID" value="BXY_0456600"/>
</dbReference>
<evidence type="ECO:0000313" key="2">
    <source>
        <dbReference type="EMBL" id="CAD5219739.1"/>
    </source>
</evidence>
<gene>
    <name evidence="2" type="ORF">BXYJ_LOCUS5829</name>
</gene>
<evidence type="ECO:0000313" key="5">
    <source>
        <dbReference type="WBParaSite" id="BXY_0456600.1"/>
    </source>
</evidence>
<keyword evidence="1" id="KW-0732">Signal</keyword>
<dbReference type="Proteomes" id="UP000659654">
    <property type="component" value="Unassembled WGS sequence"/>
</dbReference>
<sequence length="68" mass="7961">MKSFTFLVLMTAISLALITAQPVKREGPPEGDEVIADDKYFIRDYLKYIHSKLFYDDDPSRFLQNLFK</sequence>
<dbReference type="EMBL" id="CAJFCV020000003">
    <property type="protein sequence ID" value="CAG9105239.1"/>
    <property type="molecule type" value="Genomic_DNA"/>
</dbReference>
<name>A0A1I7RV05_BURXY</name>
<keyword evidence="4" id="KW-1185">Reference proteome</keyword>
<dbReference type="EMBL" id="CAJFDI010000003">
    <property type="protein sequence ID" value="CAD5219739.1"/>
    <property type="molecule type" value="Genomic_DNA"/>
</dbReference>
<dbReference type="AlphaFoldDB" id="A0A1I7RV05"/>
<organism evidence="3 5">
    <name type="scientific">Bursaphelenchus xylophilus</name>
    <name type="common">Pinewood nematode worm</name>
    <name type="synonym">Aphelenchoides xylophilus</name>
    <dbReference type="NCBI Taxonomy" id="6326"/>
    <lineage>
        <taxon>Eukaryota</taxon>
        <taxon>Metazoa</taxon>
        <taxon>Ecdysozoa</taxon>
        <taxon>Nematoda</taxon>
        <taxon>Chromadorea</taxon>
        <taxon>Rhabditida</taxon>
        <taxon>Tylenchina</taxon>
        <taxon>Tylenchomorpha</taxon>
        <taxon>Aphelenchoidea</taxon>
        <taxon>Aphelenchoididae</taxon>
        <taxon>Bursaphelenchus</taxon>
    </lineage>
</organism>
<evidence type="ECO:0000313" key="3">
    <source>
        <dbReference type="Proteomes" id="UP000095284"/>
    </source>
</evidence>
<reference evidence="2" key="2">
    <citation type="submission" date="2020-09" db="EMBL/GenBank/DDBJ databases">
        <authorList>
            <person name="Kikuchi T."/>
        </authorList>
    </citation>
    <scope>NUCLEOTIDE SEQUENCE</scope>
    <source>
        <strain evidence="2">Ka4C1</strain>
    </source>
</reference>
<evidence type="ECO:0000256" key="1">
    <source>
        <dbReference type="SAM" id="SignalP"/>
    </source>
</evidence>
<accession>A0A1I7RV05</accession>
<reference evidence="5" key="1">
    <citation type="submission" date="2016-11" db="UniProtKB">
        <authorList>
            <consortium name="WormBaseParasite"/>
        </authorList>
    </citation>
    <scope>IDENTIFICATION</scope>
</reference>
<dbReference type="Proteomes" id="UP000582659">
    <property type="component" value="Unassembled WGS sequence"/>
</dbReference>
<evidence type="ECO:0000313" key="4">
    <source>
        <dbReference type="Proteomes" id="UP000659654"/>
    </source>
</evidence>
<protein>
    <submittedName>
        <fullName evidence="2">(pine wood nematode) hypothetical protein</fullName>
    </submittedName>
</protein>
<proteinExistence type="predicted"/>